<proteinExistence type="predicted"/>
<dbReference type="PROSITE" id="PS50263">
    <property type="entry name" value="CN_HYDROLASE"/>
    <property type="match status" value="1"/>
</dbReference>
<dbReference type="InterPro" id="IPR036526">
    <property type="entry name" value="C-N_Hydrolase_sf"/>
</dbReference>
<gene>
    <name evidence="3" type="ORF">HJC23_011451</name>
</gene>
<dbReference type="Gene3D" id="3.60.110.10">
    <property type="entry name" value="Carbon-nitrogen hydrolase"/>
    <property type="match status" value="1"/>
</dbReference>
<dbReference type="PANTHER" id="PTHR23088">
    <property type="entry name" value="NITRILASE-RELATED"/>
    <property type="match status" value="1"/>
</dbReference>
<dbReference type="AlphaFoldDB" id="A0ABD3NL84"/>
<comment type="caution">
    <text evidence="3">The sequence shown here is derived from an EMBL/GenBank/DDBJ whole genome shotgun (WGS) entry which is preliminary data.</text>
</comment>
<dbReference type="SUPFAM" id="SSF56317">
    <property type="entry name" value="Carbon-nitrogen hydrolase"/>
    <property type="match status" value="1"/>
</dbReference>
<dbReference type="CDD" id="cd07572">
    <property type="entry name" value="nit"/>
    <property type="match status" value="1"/>
</dbReference>
<evidence type="ECO:0000313" key="3">
    <source>
        <dbReference type="EMBL" id="KAL3776129.1"/>
    </source>
</evidence>
<feature type="domain" description="CN hydrolase" evidence="2">
    <location>
        <begin position="95"/>
        <end position="367"/>
    </location>
</feature>
<name>A0ABD3NL84_9STRA</name>
<keyword evidence="1" id="KW-0378">Hydrolase</keyword>
<dbReference type="InterPro" id="IPR045254">
    <property type="entry name" value="Nit1/2_C-N_Hydrolase"/>
</dbReference>
<accession>A0ABD3NL84</accession>
<evidence type="ECO:0000256" key="1">
    <source>
        <dbReference type="ARBA" id="ARBA00022801"/>
    </source>
</evidence>
<evidence type="ECO:0000259" key="2">
    <source>
        <dbReference type="PROSITE" id="PS50263"/>
    </source>
</evidence>
<dbReference type="Pfam" id="PF00795">
    <property type="entry name" value="CN_hydrolase"/>
    <property type="match status" value="1"/>
</dbReference>
<dbReference type="PANTHER" id="PTHR23088:SF30">
    <property type="entry name" value="OMEGA-AMIDASE NIT2"/>
    <property type="match status" value="1"/>
</dbReference>
<keyword evidence="4" id="KW-1185">Reference proteome</keyword>
<reference evidence="3 4" key="1">
    <citation type="journal article" date="2020" name="G3 (Bethesda)">
        <title>Improved Reference Genome for Cyclotella cryptica CCMP332, a Model for Cell Wall Morphogenesis, Salinity Adaptation, and Lipid Production in Diatoms (Bacillariophyta).</title>
        <authorList>
            <person name="Roberts W.R."/>
            <person name="Downey K.M."/>
            <person name="Ruck E.C."/>
            <person name="Traller J.C."/>
            <person name="Alverson A.J."/>
        </authorList>
    </citation>
    <scope>NUCLEOTIDE SEQUENCE [LARGE SCALE GENOMIC DNA]</scope>
    <source>
        <strain evidence="3 4">CCMP332</strain>
    </source>
</reference>
<dbReference type="Proteomes" id="UP001516023">
    <property type="component" value="Unassembled WGS sequence"/>
</dbReference>
<dbReference type="InterPro" id="IPR003010">
    <property type="entry name" value="C-N_Hydrolase"/>
</dbReference>
<organism evidence="3 4">
    <name type="scientific">Cyclotella cryptica</name>
    <dbReference type="NCBI Taxonomy" id="29204"/>
    <lineage>
        <taxon>Eukaryota</taxon>
        <taxon>Sar</taxon>
        <taxon>Stramenopiles</taxon>
        <taxon>Ochrophyta</taxon>
        <taxon>Bacillariophyta</taxon>
        <taxon>Coscinodiscophyceae</taxon>
        <taxon>Thalassiosirophycidae</taxon>
        <taxon>Stephanodiscales</taxon>
        <taxon>Stephanodiscaceae</taxon>
        <taxon>Cyclotella</taxon>
    </lineage>
</organism>
<dbReference type="GO" id="GO:0016787">
    <property type="term" value="F:hydrolase activity"/>
    <property type="evidence" value="ECO:0007669"/>
    <property type="project" value="UniProtKB-KW"/>
</dbReference>
<dbReference type="EMBL" id="JABMIG020000510">
    <property type="protein sequence ID" value="KAL3776129.1"/>
    <property type="molecule type" value="Genomic_DNA"/>
</dbReference>
<protein>
    <recommendedName>
        <fullName evidence="2">CN hydrolase domain-containing protein</fullName>
    </recommendedName>
</protein>
<sequence>MNATYHKRAVRALYAVTVFPWSGVAAADLQSSSRAAITSTSFKLRCPTSFIAPLSVWRSSPLLPRGTLDSRTRRMSSTAMNNSQEPQLTTSQVKNRVALLQFHVTYDKLQNIATARESILKARDSGARLCVLPECWNSPYATAAFPDYAEKLPDVGDEDGAFASFDNGEYGPSSRMLAEMAKSTSMYIVGGSIPEISAGKIYNTCLIVNPSGVIVGKHRKVHLFDVDVPGGIRFCESETLSAGEGATCFDVDEEDTEKGLGRVGVGICFPEYAILLTQVHQCKVLIFPGAFNLTTGPAHWELLQRARAVDGQCFVLTASPARAAPPEEEQKYPHYSAWGHSTAVSPWGEVMASCDENPNIVVVDLDMKKVAEMRMAIPTSNQKRHDLYKLTTGGGGA</sequence>
<evidence type="ECO:0000313" key="4">
    <source>
        <dbReference type="Proteomes" id="UP001516023"/>
    </source>
</evidence>